<comment type="caution">
    <text evidence="1">The sequence shown here is derived from an EMBL/GenBank/DDBJ whole genome shotgun (WGS) entry which is preliminary data.</text>
</comment>
<name>A0A6G1EHL5_9ORYZ</name>
<organism evidence="1 2">
    <name type="scientific">Oryza meyeriana var. granulata</name>
    <dbReference type="NCBI Taxonomy" id="110450"/>
    <lineage>
        <taxon>Eukaryota</taxon>
        <taxon>Viridiplantae</taxon>
        <taxon>Streptophyta</taxon>
        <taxon>Embryophyta</taxon>
        <taxon>Tracheophyta</taxon>
        <taxon>Spermatophyta</taxon>
        <taxon>Magnoliopsida</taxon>
        <taxon>Liliopsida</taxon>
        <taxon>Poales</taxon>
        <taxon>Poaceae</taxon>
        <taxon>BOP clade</taxon>
        <taxon>Oryzoideae</taxon>
        <taxon>Oryzeae</taxon>
        <taxon>Oryzinae</taxon>
        <taxon>Oryza</taxon>
        <taxon>Oryza meyeriana</taxon>
    </lineage>
</organism>
<evidence type="ECO:0000313" key="1">
    <source>
        <dbReference type="EMBL" id="KAF0924227.1"/>
    </source>
</evidence>
<proteinExistence type="predicted"/>
<dbReference type="Proteomes" id="UP000479710">
    <property type="component" value="Unassembled WGS sequence"/>
</dbReference>
<dbReference type="OrthoDB" id="5835829at2759"/>
<accession>A0A6G1EHL5</accession>
<evidence type="ECO:0000313" key="2">
    <source>
        <dbReference type="Proteomes" id="UP000479710"/>
    </source>
</evidence>
<dbReference type="EMBL" id="SPHZ02000003">
    <property type="protein sequence ID" value="KAF0924227.1"/>
    <property type="molecule type" value="Genomic_DNA"/>
</dbReference>
<sequence length="59" mass="6375">MVELANLFLRHGLAVTVVIEPPAKPPSFAATVSRSMASNPCITFHVMPTHASSFLPERV</sequence>
<keyword evidence="2" id="KW-1185">Reference proteome</keyword>
<reference evidence="1 2" key="1">
    <citation type="submission" date="2019-11" db="EMBL/GenBank/DDBJ databases">
        <title>Whole genome sequence of Oryza granulata.</title>
        <authorList>
            <person name="Li W."/>
        </authorList>
    </citation>
    <scope>NUCLEOTIDE SEQUENCE [LARGE SCALE GENOMIC DNA]</scope>
    <source>
        <strain evidence="2">cv. Menghai</strain>
        <tissue evidence="1">Leaf</tissue>
    </source>
</reference>
<gene>
    <name evidence="1" type="ORF">E2562_009938</name>
</gene>
<dbReference type="AlphaFoldDB" id="A0A6G1EHL5"/>
<protein>
    <submittedName>
        <fullName evidence="1">Uncharacterized protein</fullName>
    </submittedName>
</protein>